<name>A0A0D0CP37_9AGAR</name>
<dbReference type="Proteomes" id="UP000053593">
    <property type="component" value="Unassembled WGS sequence"/>
</dbReference>
<dbReference type="OrthoDB" id="21151at2759"/>
<proteinExistence type="predicted"/>
<dbReference type="AlphaFoldDB" id="A0A0D0CP37"/>
<dbReference type="HOGENOM" id="CLU_1704434_0_0_1"/>
<protein>
    <submittedName>
        <fullName evidence="1">Uncharacterized protein</fullName>
    </submittedName>
</protein>
<evidence type="ECO:0000313" key="1">
    <source>
        <dbReference type="EMBL" id="KIK57038.1"/>
    </source>
</evidence>
<keyword evidence="2" id="KW-1185">Reference proteome</keyword>
<evidence type="ECO:0000313" key="2">
    <source>
        <dbReference type="Proteomes" id="UP000053593"/>
    </source>
</evidence>
<accession>A0A0D0CP37</accession>
<dbReference type="EMBL" id="KN834793">
    <property type="protein sequence ID" value="KIK57038.1"/>
    <property type="molecule type" value="Genomic_DNA"/>
</dbReference>
<reference evidence="1 2" key="1">
    <citation type="submission" date="2014-04" db="EMBL/GenBank/DDBJ databases">
        <title>Evolutionary Origins and Diversification of the Mycorrhizal Mutualists.</title>
        <authorList>
            <consortium name="DOE Joint Genome Institute"/>
            <consortium name="Mycorrhizal Genomics Consortium"/>
            <person name="Kohler A."/>
            <person name="Kuo A."/>
            <person name="Nagy L.G."/>
            <person name="Floudas D."/>
            <person name="Copeland A."/>
            <person name="Barry K.W."/>
            <person name="Cichocki N."/>
            <person name="Veneault-Fourrey C."/>
            <person name="LaButti K."/>
            <person name="Lindquist E.A."/>
            <person name="Lipzen A."/>
            <person name="Lundell T."/>
            <person name="Morin E."/>
            <person name="Murat C."/>
            <person name="Riley R."/>
            <person name="Ohm R."/>
            <person name="Sun H."/>
            <person name="Tunlid A."/>
            <person name="Henrissat B."/>
            <person name="Grigoriev I.V."/>
            <person name="Hibbett D.S."/>
            <person name="Martin F."/>
        </authorList>
    </citation>
    <scope>NUCLEOTIDE SEQUENCE [LARGE SCALE GENOMIC DNA]</scope>
    <source>
        <strain evidence="1 2">FD-317 M1</strain>
    </source>
</reference>
<sequence>MSLSAPVTYSLEEADRLEEVAEALPDGKRSTLLQTINPSASQLLGCVNGLSGLRSSVSVPNSPYQLCVVSKFLSPDSCSFPSIPLICQFATLNPDSGISTVLFVLTFSTANSKRYSCSHLLAALFKNPMDLHLTSQELKSFLEVLLLLASQPPL</sequence>
<organism evidence="1 2">
    <name type="scientific">Collybiopsis luxurians FD-317 M1</name>
    <dbReference type="NCBI Taxonomy" id="944289"/>
    <lineage>
        <taxon>Eukaryota</taxon>
        <taxon>Fungi</taxon>
        <taxon>Dikarya</taxon>
        <taxon>Basidiomycota</taxon>
        <taxon>Agaricomycotina</taxon>
        <taxon>Agaricomycetes</taxon>
        <taxon>Agaricomycetidae</taxon>
        <taxon>Agaricales</taxon>
        <taxon>Marasmiineae</taxon>
        <taxon>Omphalotaceae</taxon>
        <taxon>Collybiopsis</taxon>
        <taxon>Collybiopsis luxurians</taxon>
    </lineage>
</organism>
<gene>
    <name evidence="1" type="ORF">GYMLUDRAFT_771634</name>
</gene>